<sequence length="601" mass="69293">METGTNGDVSSYMPTIMKRPFTVIRKFGLFSDNKFKRTSSAVFYGFLSFIMIAIAMMQFKGIKGDIYQLAANIETIVGFTQLFAKTVIAAYQQEDYKKLIKTTKHFWNFDKCDKSTRVEMMSIMSLSLKAQKVFVRAVFICAAFAILFSLFGRVPLPVGIWTLEGYDALRRAALIIQVPLVIYSAHLISYFDCMYFAFCTEIIIQFKIFCYHLKHLNVIGDDLQEMEMNYLKKMNICIRQHNFLIRFVTEFQNLYSAPLLMEYCTVAPLICFEFCAAAETANSLEKREGNTLLTPDINATESEDKLKKKILRIPTATRGKTKSKQTDREDRIVELKNVLTEVNLDLLGLCEVRREEEQMVKRPSKAIFYYTDAASGQAGVGFYVNKKQKNRIKKFATVNVRIATLSVEIDRTSCFTIIQVYAPTSNSTKKEIKDFYEALQHTLQNASKSPIEPENQAGFRASYLTIDHLQLIEKSKKYIIPIYLAFIDYTKASDFIRHKAIEETLEDWGIPQKYVNIIKRIYDKPTACIEMDKTGERLNLETGVRLEDLLFPDLFKAVLEHLFRKLDWEEKGVKINDELLNNSRFADAVNIAEIQEQLRND</sequence>
<comment type="subcellular location">
    <subcellularLocation>
        <location evidence="1">Cell membrane</location>
        <topology evidence="1">Multi-pass membrane protein</topology>
    </subcellularLocation>
</comment>
<evidence type="ECO:0000256" key="8">
    <source>
        <dbReference type="ARBA" id="ARBA00023170"/>
    </source>
</evidence>
<keyword evidence="4 10" id="KW-0812">Transmembrane</keyword>
<dbReference type="GO" id="GO:0005886">
    <property type="term" value="C:plasma membrane"/>
    <property type="evidence" value="ECO:0007669"/>
    <property type="project" value="UniProtKB-SubCell"/>
</dbReference>
<dbReference type="PANTHER" id="PTHR21137:SF35">
    <property type="entry name" value="ODORANT RECEPTOR 19A-RELATED"/>
    <property type="match status" value="1"/>
</dbReference>
<evidence type="ECO:0000313" key="11">
    <source>
        <dbReference type="EMBL" id="KAF2896537.1"/>
    </source>
</evidence>
<dbReference type="OrthoDB" id="6774028at2759"/>
<dbReference type="Gene3D" id="3.60.10.10">
    <property type="entry name" value="Endonuclease/exonuclease/phosphatase"/>
    <property type="match status" value="1"/>
</dbReference>
<accession>A0A8K0D3U6</accession>
<proteinExistence type="predicted"/>
<dbReference type="InterPro" id="IPR004117">
    <property type="entry name" value="7tm6_olfct_rcpt"/>
</dbReference>
<organism evidence="11 12">
    <name type="scientific">Ignelater luminosus</name>
    <name type="common">Cucubano</name>
    <name type="synonym">Pyrophorus luminosus</name>
    <dbReference type="NCBI Taxonomy" id="2038154"/>
    <lineage>
        <taxon>Eukaryota</taxon>
        <taxon>Metazoa</taxon>
        <taxon>Ecdysozoa</taxon>
        <taxon>Arthropoda</taxon>
        <taxon>Hexapoda</taxon>
        <taxon>Insecta</taxon>
        <taxon>Pterygota</taxon>
        <taxon>Neoptera</taxon>
        <taxon>Endopterygota</taxon>
        <taxon>Coleoptera</taxon>
        <taxon>Polyphaga</taxon>
        <taxon>Elateriformia</taxon>
        <taxon>Elateroidea</taxon>
        <taxon>Elateridae</taxon>
        <taxon>Agrypninae</taxon>
        <taxon>Pyrophorini</taxon>
        <taxon>Ignelater</taxon>
    </lineage>
</organism>
<evidence type="ECO:0000256" key="9">
    <source>
        <dbReference type="ARBA" id="ARBA00023224"/>
    </source>
</evidence>
<keyword evidence="3" id="KW-0716">Sensory transduction</keyword>
<evidence type="ECO:0000256" key="3">
    <source>
        <dbReference type="ARBA" id="ARBA00022606"/>
    </source>
</evidence>
<dbReference type="Proteomes" id="UP000801492">
    <property type="component" value="Unassembled WGS sequence"/>
</dbReference>
<feature type="transmembrane region" description="Helical" evidence="10">
    <location>
        <begin position="133"/>
        <end position="152"/>
    </location>
</feature>
<keyword evidence="7 10" id="KW-0472">Membrane</keyword>
<keyword evidence="5" id="KW-0552">Olfaction</keyword>
<protein>
    <recommendedName>
        <fullName evidence="13">Odorant receptor</fullName>
    </recommendedName>
</protein>
<reference evidence="11" key="1">
    <citation type="submission" date="2019-08" db="EMBL/GenBank/DDBJ databases">
        <title>The genome of the North American firefly Photinus pyralis.</title>
        <authorList>
            <consortium name="Photinus pyralis genome working group"/>
            <person name="Fallon T.R."/>
            <person name="Sander Lower S.E."/>
            <person name="Weng J.-K."/>
        </authorList>
    </citation>
    <scope>NUCLEOTIDE SEQUENCE</scope>
    <source>
        <strain evidence="11">TRF0915ILg1</strain>
        <tissue evidence="11">Whole body</tissue>
    </source>
</reference>
<dbReference type="GO" id="GO:0004984">
    <property type="term" value="F:olfactory receptor activity"/>
    <property type="evidence" value="ECO:0007669"/>
    <property type="project" value="InterPro"/>
</dbReference>
<keyword evidence="12" id="KW-1185">Reference proteome</keyword>
<dbReference type="EMBL" id="VTPC01004958">
    <property type="protein sequence ID" value="KAF2896537.1"/>
    <property type="molecule type" value="Genomic_DNA"/>
</dbReference>
<dbReference type="SUPFAM" id="SSF56219">
    <property type="entry name" value="DNase I-like"/>
    <property type="match status" value="1"/>
</dbReference>
<keyword evidence="2" id="KW-1003">Cell membrane</keyword>
<keyword evidence="8" id="KW-0675">Receptor</keyword>
<name>A0A8K0D3U6_IGNLU</name>
<evidence type="ECO:0000313" key="12">
    <source>
        <dbReference type="Proteomes" id="UP000801492"/>
    </source>
</evidence>
<dbReference type="Pfam" id="PF02949">
    <property type="entry name" value="7tm_6"/>
    <property type="match status" value="1"/>
</dbReference>
<keyword evidence="9" id="KW-0807">Transducer</keyword>
<feature type="transmembrane region" description="Helical" evidence="10">
    <location>
        <begin position="41"/>
        <end position="59"/>
    </location>
</feature>
<dbReference type="PANTHER" id="PTHR21137">
    <property type="entry name" value="ODORANT RECEPTOR"/>
    <property type="match status" value="1"/>
</dbReference>
<dbReference type="GO" id="GO:0005549">
    <property type="term" value="F:odorant binding"/>
    <property type="evidence" value="ECO:0007669"/>
    <property type="project" value="InterPro"/>
</dbReference>
<evidence type="ECO:0000256" key="5">
    <source>
        <dbReference type="ARBA" id="ARBA00022725"/>
    </source>
</evidence>
<evidence type="ECO:0008006" key="13">
    <source>
        <dbReference type="Google" id="ProtNLM"/>
    </source>
</evidence>
<evidence type="ECO:0000256" key="7">
    <source>
        <dbReference type="ARBA" id="ARBA00023136"/>
    </source>
</evidence>
<dbReference type="GO" id="GO:0007165">
    <property type="term" value="P:signal transduction"/>
    <property type="evidence" value="ECO:0007669"/>
    <property type="project" value="UniProtKB-KW"/>
</dbReference>
<evidence type="ECO:0000256" key="4">
    <source>
        <dbReference type="ARBA" id="ARBA00022692"/>
    </source>
</evidence>
<gene>
    <name evidence="11" type="ORF">ILUMI_09638</name>
</gene>
<evidence type="ECO:0000256" key="10">
    <source>
        <dbReference type="SAM" id="Phobius"/>
    </source>
</evidence>
<keyword evidence="6 10" id="KW-1133">Transmembrane helix</keyword>
<dbReference type="InterPro" id="IPR036691">
    <property type="entry name" value="Endo/exonu/phosph_ase_sf"/>
</dbReference>
<evidence type="ECO:0000256" key="1">
    <source>
        <dbReference type="ARBA" id="ARBA00004651"/>
    </source>
</evidence>
<comment type="caution">
    <text evidence="11">The sequence shown here is derived from an EMBL/GenBank/DDBJ whole genome shotgun (WGS) entry which is preliminary data.</text>
</comment>
<dbReference type="AlphaFoldDB" id="A0A8K0D3U6"/>
<evidence type="ECO:0000256" key="6">
    <source>
        <dbReference type="ARBA" id="ARBA00022989"/>
    </source>
</evidence>
<evidence type="ECO:0000256" key="2">
    <source>
        <dbReference type="ARBA" id="ARBA00022475"/>
    </source>
</evidence>